<keyword evidence="9" id="KW-1185">Reference proteome</keyword>
<keyword evidence="7" id="KW-0479">Metal-binding</keyword>
<comment type="cofactor">
    <cofactor evidence="7">
        <name>Mg(2+)</name>
        <dbReference type="ChEBI" id="CHEBI:18420"/>
    </cofactor>
    <text evidence="7">Binds 1 Mg(2+) ion per subunit.</text>
</comment>
<evidence type="ECO:0000256" key="7">
    <source>
        <dbReference type="HAMAP-Rule" id="MF_00109"/>
    </source>
</evidence>
<keyword evidence="4 7" id="KW-0418">Kinase</keyword>
<comment type="similarity">
    <text evidence="7">Belongs to the shikimate kinase family.</text>
</comment>
<dbReference type="Proteomes" id="UP000620064">
    <property type="component" value="Unassembled WGS sequence"/>
</dbReference>
<protein>
    <recommendedName>
        <fullName evidence="7">Shikimate kinase</fullName>
        <shortName evidence="7">SK</shortName>
        <ecNumber evidence="7">2.7.1.71</ecNumber>
    </recommendedName>
</protein>
<dbReference type="PANTHER" id="PTHR21087:SF16">
    <property type="entry name" value="SHIKIMATE KINASE 1, CHLOROPLASTIC"/>
    <property type="match status" value="1"/>
</dbReference>
<dbReference type="InterPro" id="IPR031322">
    <property type="entry name" value="Shikimate/glucono_kinase"/>
</dbReference>
<dbReference type="EMBL" id="BMLV01000003">
    <property type="protein sequence ID" value="GGP04345.1"/>
    <property type="molecule type" value="Genomic_DNA"/>
</dbReference>
<dbReference type="HAMAP" id="MF_00109">
    <property type="entry name" value="Shikimate_kinase"/>
    <property type="match status" value="1"/>
</dbReference>
<proteinExistence type="inferred from homology"/>
<comment type="catalytic activity">
    <reaction evidence="7">
        <text>shikimate + ATP = 3-phosphoshikimate + ADP + H(+)</text>
        <dbReference type="Rhea" id="RHEA:13121"/>
        <dbReference type="ChEBI" id="CHEBI:15378"/>
        <dbReference type="ChEBI" id="CHEBI:30616"/>
        <dbReference type="ChEBI" id="CHEBI:36208"/>
        <dbReference type="ChEBI" id="CHEBI:145989"/>
        <dbReference type="ChEBI" id="CHEBI:456216"/>
        <dbReference type="EC" id="2.7.1.71"/>
    </reaction>
</comment>
<evidence type="ECO:0000256" key="3">
    <source>
        <dbReference type="ARBA" id="ARBA00022741"/>
    </source>
</evidence>
<evidence type="ECO:0000256" key="5">
    <source>
        <dbReference type="ARBA" id="ARBA00022840"/>
    </source>
</evidence>
<keyword evidence="3 7" id="KW-0547">Nucleotide-binding</keyword>
<keyword evidence="7" id="KW-0963">Cytoplasm</keyword>
<gene>
    <name evidence="7 8" type="primary">aroK</name>
    <name evidence="8" type="ORF">GCM10010992_16170</name>
</gene>
<dbReference type="InterPro" id="IPR027417">
    <property type="entry name" value="P-loop_NTPase"/>
</dbReference>
<feature type="binding site" evidence="7">
    <location>
        <position position="79"/>
    </location>
    <ligand>
        <name>substrate</name>
    </ligand>
</feature>
<evidence type="ECO:0000256" key="6">
    <source>
        <dbReference type="ARBA" id="ARBA00023141"/>
    </source>
</evidence>
<keyword evidence="7" id="KW-0460">Magnesium</keyword>
<comment type="pathway">
    <text evidence="7">Metabolic intermediate biosynthesis; chorismate biosynthesis; chorismate from D-erythrose 4-phosphate and phosphoenolpyruvate: step 5/7.</text>
</comment>
<organism evidence="8 9">
    <name type="scientific">Cloacibacterium rupense</name>
    <dbReference type="NCBI Taxonomy" id="517423"/>
    <lineage>
        <taxon>Bacteria</taxon>
        <taxon>Pseudomonadati</taxon>
        <taxon>Bacteroidota</taxon>
        <taxon>Flavobacteriia</taxon>
        <taxon>Flavobacteriales</taxon>
        <taxon>Weeksellaceae</taxon>
    </lineage>
</organism>
<dbReference type="CDD" id="cd00464">
    <property type="entry name" value="SK"/>
    <property type="match status" value="1"/>
</dbReference>
<feature type="binding site" evidence="7">
    <location>
        <begin position="10"/>
        <end position="15"/>
    </location>
    <ligand>
        <name>ATP</name>
        <dbReference type="ChEBI" id="CHEBI:30616"/>
    </ligand>
</feature>
<feature type="binding site" evidence="7">
    <location>
        <position position="32"/>
    </location>
    <ligand>
        <name>substrate</name>
    </ligand>
</feature>
<evidence type="ECO:0000256" key="2">
    <source>
        <dbReference type="ARBA" id="ARBA00022679"/>
    </source>
</evidence>
<evidence type="ECO:0000313" key="8">
    <source>
        <dbReference type="EMBL" id="GGP04345.1"/>
    </source>
</evidence>
<comment type="function">
    <text evidence="7">Catalyzes the specific phosphorylation of the 3-hydroxyl group of shikimic acid using ATP as a cosubstrate.</text>
</comment>
<keyword evidence="1 7" id="KW-0028">Amino-acid biosynthesis</keyword>
<dbReference type="PANTHER" id="PTHR21087">
    <property type="entry name" value="SHIKIMATE KINASE"/>
    <property type="match status" value="1"/>
</dbReference>
<reference evidence="9" key="1">
    <citation type="journal article" date="2019" name="Int. J. Syst. Evol. Microbiol.">
        <title>The Global Catalogue of Microorganisms (GCM) 10K type strain sequencing project: providing services to taxonomists for standard genome sequencing and annotation.</title>
        <authorList>
            <consortium name="The Broad Institute Genomics Platform"/>
            <consortium name="The Broad Institute Genome Sequencing Center for Infectious Disease"/>
            <person name="Wu L."/>
            <person name="Ma J."/>
        </authorList>
    </citation>
    <scope>NUCLEOTIDE SEQUENCE [LARGE SCALE GENOMIC DNA]</scope>
    <source>
        <strain evidence="9">CGMCC 1.7656</strain>
    </source>
</reference>
<comment type="subcellular location">
    <subcellularLocation>
        <location evidence="7">Cytoplasm</location>
    </subcellularLocation>
</comment>
<feature type="binding site" evidence="7">
    <location>
        <position position="118"/>
    </location>
    <ligand>
        <name>ATP</name>
        <dbReference type="ChEBI" id="CHEBI:30616"/>
    </ligand>
</feature>
<dbReference type="Pfam" id="PF01202">
    <property type="entry name" value="SKI"/>
    <property type="match status" value="1"/>
</dbReference>
<evidence type="ECO:0000313" key="9">
    <source>
        <dbReference type="Proteomes" id="UP000620064"/>
    </source>
</evidence>
<accession>A0ABQ2NKK3</accession>
<keyword evidence="5 7" id="KW-0067">ATP-binding</keyword>
<dbReference type="InterPro" id="IPR000623">
    <property type="entry name" value="Shikimate_kinase/TSH1"/>
</dbReference>
<dbReference type="PRINTS" id="PR01100">
    <property type="entry name" value="SHIKIMTKNASE"/>
</dbReference>
<feature type="binding site" evidence="7">
    <location>
        <position position="140"/>
    </location>
    <ligand>
        <name>substrate</name>
    </ligand>
</feature>
<name>A0ABQ2NKK3_9FLAO</name>
<dbReference type="EC" id="2.7.1.71" evidence="7"/>
<dbReference type="Gene3D" id="3.40.50.300">
    <property type="entry name" value="P-loop containing nucleotide triphosphate hydrolases"/>
    <property type="match status" value="1"/>
</dbReference>
<evidence type="ECO:0000256" key="1">
    <source>
        <dbReference type="ARBA" id="ARBA00022605"/>
    </source>
</evidence>
<keyword evidence="2 7" id="KW-0808">Transferase</keyword>
<evidence type="ECO:0000256" key="4">
    <source>
        <dbReference type="ARBA" id="ARBA00022777"/>
    </source>
</evidence>
<comment type="subunit">
    <text evidence="7">Monomer.</text>
</comment>
<dbReference type="SUPFAM" id="SSF52540">
    <property type="entry name" value="P-loop containing nucleoside triphosphate hydrolases"/>
    <property type="match status" value="1"/>
</dbReference>
<feature type="binding site" evidence="7">
    <location>
        <position position="14"/>
    </location>
    <ligand>
        <name>Mg(2+)</name>
        <dbReference type="ChEBI" id="CHEBI:18420"/>
    </ligand>
</feature>
<comment type="caution">
    <text evidence="7">Lacks conserved residue(s) required for the propagation of feature annotation.</text>
</comment>
<sequence length="173" mass="19861">MKITLVGYMGTGKSHISNILSNKLNFKLFDLDKEISKKYELSIAEIFKNHGEIFFRKSEKETLDEILSSNESIILSVGGGTPVYYDNMERINEKSISIYLRTSVSTLSERLKKNKEKRPLIAKIADEDLPEFIAKHLFERNPFYAKALYIVDTDKKNAEEIAEEIIQIALCHP</sequence>
<dbReference type="RefSeq" id="WP_188617604.1">
    <property type="nucleotide sequence ID" value="NZ_BMLV01000003.1"/>
</dbReference>
<feature type="binding site" evidence="7">
    <location>
        <position position="56"/>
    </location>
    <ligand>
        <name>substrate</name>
    </ligand>
</feature>
<comment type="caution">
    <text evidence="8">The sequence shown here is derived from an EMBL/GenBank/DDBJ whole genome shotgun (WGS) entry which is preliminary data.</text>
</comment>
<dbReference type="GO" id="GO:0016301">
    <property type="term" value="F:kinase activity"/>
    <property type="evidence" value="ECO:0007669"/>
    <property type="project" value="UniProtKB-KW"/>
</dbReference>
<keyword evidence="6 7" id="KW-0057">Aromatic amino acid biosynthesis</keyword>